<accession>A0A1X7HPB7</accession>
<evidence type="ECO:0000259" key="1">
    <source>
        <dbReference type="Pfam" id="PF00535"/>
    </source>
</evidence>
<dbReference type="SUPFAM" id="SSF53448">
    <property type="entry name" value="Nucleotide-diphospho-sugar transferases"/>
    <property type="match status" value="1"/>
</dbReference>
<dbReference type="CDD" id="cd00761">
    <property type="entry name" value="Glyco_tranf_GTA_type"/>
    <property type="match status" value="1"/>
</dbReference>
<dbReference type="Proteomes" id="UP000192940">
    <property type="component" value="Chromosome I"/>
</dbReference>
<dbReference type="EMBL" id="LT840184">
    <property type="protein sequence ID" value="SMF89515.1"/>
    <property type="molecule type" value="Genomic_DNA"/>
</dbReference>
<dbReference type="InterPro" id="IPR001173">
    <property type="entry name" value="Glyco_trans_2-like"/>
</dbReference>
<dbReference type="Pfam" id="PF00535">
    <property type="entry name" value="Glycos_transf_2"/>
    <property type="match status" value="1"/>
</dbReference>
<keyword evidence="3" id="KW-1185">Reference proteome</keyword>
<proteinExistence type="predicted"/>
<evidence type="ECO:0000313" key="2">
    <source>
        <dbReference type="EMBL" id="SMF89515.1"/>
    </source>
</evidence>
<evidence type="ECO:0000313" key="3">
    <source>
        <dbReference type="Proteomes" id="UP000192940"/>
    </source>
</evidence>
<dbReference type="Gene3D" id="3.90.550.10">
    <property type="entry name" value="Spore Coat Polysaccharide Biosynthesis Protein SpsA, Chain A"/>
    <property type="match status" value="1"/>
</dbReference>
<protein>
    <submittedName>
        <fullName evidence="2">Glycosyltransferases involved in cell wall biogenesis</fullName>
    </submittedName>
</protein>
<gene>
    <name evidence="2" type="ORF">SAMN05661091_4676</name>
</gene>
<sequence>MRSSLSAVLPEMETEKMPKSGFQAGYALGFQIGKEDSRRPFNGTSIIIPAHLPGEDVMGTIQKIEALTPHPYELIVANAGSSEITMQYLQKRTGAVRHIAARNGEGIAGVLNKAVFAAHGQILAVLIGVSPNTDNWMIDLMLELERESSVKTIYVRSGNEDVLSRMNVSCFLFRRELLSDIGWWDEGLATLKESVSEWLGRIPNQNRIMVEASGRFI</sequence>
<keyword evidence="2" id="KW-0808">Transferase</keyword>
<dbReference type="STRING" id="1313296.SAMN05661091_4676"/>
<dbReference type="InterPro" id="IPR029044">
    <property type="entry name" value="Nucleotide-diphossugar_trans"/>
</dbReference>
<reference evidence="3" key="1">
    <citation type="submission" date="2017-04" db="EMBL/GenBank/DDBJ databases">
        <authorList>
            <person name="Varghese N."/>
            <person name="Submissions S."/>
        </authorList>
    </citation>
    <scope>NUCLEOTIDE SEQUENCE [LARGE SCALE GENOMIC DNA]</scope>
    <source>
        <strain evidence="3">N3/975</strain>
    </source>
</reference>
<dbReference type="AlphaFoldDB" id="A0A1X7HPB7"/>
<name>A0A1X7HPB7_9BACL</name>
<organism evidence="2 3">
    <name type="scientific">Paenibacillus uliginis N3/975</name>
    <dbReference type="NCBI Taxonomy" id="1313296"/>
    <lineage>
        <taxon>Bacteria</taxon>
        <taxon>Bacillati</taxon>
        <taxon>Bacillota</taxon>
        <taxon>Bacilli</taxon>
        <taxon>Bacillales</taxon>
        <taxon>Paenibacillaceae</taxon>
        <taxon>Paenibacillus</taxon>
    </lineage>
</organism>
<dbReference type="GO" id="GO:0016740">
    <property type="term" value="F:transferase activity"/>
    <property type="evidence" value="ECO:0007669"/>
    <property type="project" value="UniProtKB-KW"/>
</dbReference>
<feature type="domain" description="Glycosyltransferase 2-like" evidence="1">
    <location>
        <begin position="45"/>
        <end position="126"/>
    </location>
</feature>